<feature type="domain" description="DNA-directed RNA polymerase beta subunit external 1" evidence="15">
    <location>
        <begin position="545"/>
        <end position="607"/>
    </location>
</feature>
<dbReference type="SUPFAM" id="SSF64484">
    <property type="entry name" value="beta and beta-prime subunits of DNA dependent RNA-polymerase"/>
    <property type="match status" value="1"/>
</dbReference>
<keyword evidence="17" id="KW-1185">Reference proteome</keyword>
<dbReference type="HOGENOM" id="CLU_000524_4_1_9"/>
<evidence type="ECO:0000256" key="9">
    <source>
        <dbReference type="SAM" id="MobiDB-lite"/>
    </source>
</evidence>
<keyword evidence="5 7" id="KW-0804">Transcription</keyword>
<dbReference type="InterPro" id="IPR015712">
    <property type="entry name" value="DNA-dir_RNA_pol_su2"/>
</dbReference>
<dbReference type="Pfam" id="PF04560">
    <property type="entry name" value="RNA_pol_Rpb2_7"/>
    <property type="match status" value="1"/>
</dbReference>
<dbReference type="GO" id="GO:0000428">
    <property type="term" value="C:DNA-directed RNA polymerase complex"/>
    <property type="evidence" value="ECO:0007669"/>
    <property type="project" value="UniProtKB-KW"/>
</dbReference>
<evidence type="ECO:0000259" key="13">
    <source>
        <dbReference type="Pfam" id="PF04563"/>
    </source>
</evidence>
<feature type="compositionally biased region" description="Polar residues" evidence="9">
    <location>
        <begin position="1214"/>
        <end position="1225"/>
    </location>
</feature>
<keyword evidence="2 7" id="KW-0240">DNA-directed RNA polymerase</keyword>
<dbReference type="STRING" id="742743.HMPREF9453_01530"/>
<dbReference type="GO" id="GO:0006351">
    <property type="term" value="P:DNA-templated transcription"/>
    <property type="evidence" value="ECO:0007669"/>
    <property type="project" value="UniProtKB-UniRule"/>
</dbReference>
<dbReference type="EC" id="2.7.7.6" evidence="7"/>
<accession>H1D1P2</accession>
<evidence type="ECO:0000313" key="16">
    <source>
        <dbReference type="EMBL" id="EHO62570.1"/>
    </source>
</evidence>
<evidence type="ECO:0000256" key="2">
    <source>
        <dbReference type="ARBA" id="ARBA00022478"/>
    </source>
</evidence>
<dbReference type="GO" id="GO:0003677">
    <property type="term" value="F:DNA binding"/>
    <property type="evidence" value="ECO:0007669"/>
    <property type="project" value="UniProtKB-UniRule"/>
</dbReference>
<protein>
    <recommendedName>
        <fullName evidence="7">DNA-directed RNA polymerase subunit beta</fullName>
        <shortName evidence="7">RNAP subunit beta</shortName>
        <ecNumber evidence="7">2.7.7.6</ecNumber>
    </recommendedName>
    <alternativeName>
        <fullName evidence="7">RNA polymerase subunit beta</fullName>
    </alternativeName>
    <alternativeName>
        <fullName evidence="7">Transcriptase subunit beta</fullName>
    </alternativeName>
</protein>
<name>H1D1P2_9FIRM</name>
<dbReference type="HAMAP" id="MF_01321">
    <property type="entry name" value="RNApol_bact_RpoB"/>
    <property type="match status" value="1"/>
</dbReference>
<dbReference type="Pfam" id="PF04565">
    <property type="entry name" value="RNA_pol_Rpb2_3"/>
    <property type="match status" value="1"/>
</dbReference>
<dbReference type="RefSeq" id="WP_008860024.1">
    <property type="nucleotide sequence ID" value="NZ_JH591188.1"/>
</dbReference>
<dbReference type="InterPro" id="IPR007120">
    <property type="entry name" value="DNA-dir_RNAP_su2_dom"/>
</dbReference>
<proteinExistence type="inferred from homology"/>
<evidence type="ECO:0000256" key="5">
    <source>
        <dbReference type="ARBA" id="ARBA00023163"/>
    </source>
</evidence>
<dbReference type="Gene3D" id="3.90.1100.10">
    <property type="match status" value="1"/>
</dbReference>
<feature type="compositionally biased region" description="Low complexity" evidence="9">
    <location>
        <begin position="1226"/>
        <end position="1235"/>
    </location>
</feature>
<dbReference type="FunFam" id="3.90.1800.10:FF:000001">
    <property type="entry name" value="DNA-directed RNA polymerase subunit beta"/>
    <property type="match status" value="1"/>
</dbReference>
<gene>
    <name evidence="7" type="primary">rpoB</name>
    <name evidence="16" type="ORF">HMPREF9453_01530</name>
</gene>
<feature type="domain" description="RNA polymerase Rpb2" evidence="12">
    <location>
        <begin position="356"/>
        <end position="395"/>
    </location>
</feature>
<comment type="caution">
    <text evidence="16">The sequence shown here is derived from an EMBL/GenBank/DDBJ whole genome shotgun (WGS) entry which is preliminary data.</text>
</comment>
<evidence type="ECO:0000259" key="14">
    <source>
        <dbReference type="Pfam" id="PF04565"/>
    </source>
</evidence>
<dbReference type="Pfam" id="PF00562">
    <property type="entry name" value="RNA_pol_Rpb2_6"/>
    <property type="match status" value="1"/>
</dbReference>
<comment type="function">
    <text evidence="1 7">DNA-dependent RNA polymerase catalyzes the transcription of DNA into RNA using the four ribonucleoside triphosphates as substrates.</text>
</comment>
<reference evidence="16 17" key="1">
    <citation type="submission" date="2011-11" db="EMBL/GenBank/DDBJ databases">
        <title>The Genome Sequence of Dialister succinatiphilus YIT 11850.</title>
        <authorList>
            <consortium name="The Broad Institute Genome Sequencing Platform"/>
            <person name="Earl A."/>
            <person name="Ward D."/>
            <person name="Feldgarden M."/>
            <person name="Gevers D."/>
            <person name="Morotomi M."/>
            <person name="Young S.K."/>
            <person name="Zeng Q."/>
            <person name="Gargeya S."/>
            <person name="Fitzgerald M."/>
            <person name="Haas B."/>
            <person name="Abouelleil A."/>
            <person name="Alvarado L."/>
            <person name="Arachchi H.M."/>
            <person name="Berlin A."/>
            <person name="Brown A."/>
            <person name="Chapman S.B."/>
            <person name="Dunbar C."/>
            <person name="Gearin G."/>
            <person name="Goldberg J."/>
            <person name="Griggs A."/>
            <person name="Gujja S."/>
            <person name="Heiman D."/>
            <person name="Howarth C."/>
            <person name="Lui A."/>
            <person name="MacDonald P.J.P."/>
            <person name="Montmayeur A."/>
            <person name="Murphy C."/>
            <person name="Neiman D."/>
            <person name="Pearson M."/>
            <person name="Priest M."/>
            <person name="Roberts A."/>
            <person name="Saif S."/>
            <person name="Shea T."/>
            <person name="Sisk P."/>
            <person name="Stolte C."/>
            <person name="Sykes S."/>
            <person name="Wortman J."/>
            <person name="Nusbaum C."/>
            <person name="Birren B."/>
        </authorList>
    </citation>
    <scope>NUCLEOTIDE SEQUENCE [LARGE SCALE GENOMIC DNA]</scope>
    <source>
        <strain evidence="16 17">YIT 11850</strain>
    </source>
</reference>
<evidence type="ECO:0000256" key="1">
    <source>
        <dbReference type="ARBA" id="ARBA00004026"/>
    </source>
</evidence>
<dbReference type="Gene3D" id="3.90.1110.10">
    <property type="entry name" value="RNA polymerase Rpb2, domain 2"/>
    <property type="match status" value="1"/>
</dbReference>
<dbReference type="InterPro" id="IPR010243">
    <property type="entry name" value="RNA_pol_bsu_bac"/>
</dbReference>
<evidence type="ECO:0000256" key="6">
    <source>
        <dbReference type="ARBA" id="ARBA00048552"/>
    </source>
</evidence>
<dbReference type="InterPro" id="IPR037033">
    <property type="entry name" value="DNA-dir_RNAP_su2_hyb_sf"/>
</dbReference>
<evidence type="ECO:0000259" key="15">
    <source>
        <dbReference type="Pfam" id="PF10385"/>
    </source>
</evidence>
<dbReference type="EMBL" id="ADLT01000050">
    <property type="protein sequence ID" value="EHO62570.1"/>
    <property type="molecule type" value="Genomic_DNA"/>
</dbReference>
<feature type="domain" description="RNA polymerase beta subunit protrusion" evidence="13">
    <location>
        <begin position="32"/>
        <end position="439"/>
    </location>
</feature>
<dbReference type="AlphaFoldDB" id="H1D1P2"/>
<evidence type="ECO:0000313" key="17">
    <source>
        <dbReference type="Proteomes" id="UP000003277"/>
    </source>
</evidence>
<dbReference type="CDD" id="cd00653">
    <property type="entry name" value="RNA_pol_B_RPB2"/>
    <property type="match status" value="1"/>
</dbReference>
<dbReference type="Gene3D" id="2.30.150.10">
    <property type="entry name" value="DNA-directed RNA polymerase, beta subunit, external 1 domain"/>
    <property type="match status" value="1"/>
</dbReference>
<dbReference type="Gene3D" id="2.40.270.10">
    <property type="entry name" value="DNA-directed RNA polymerase, subunit 2, domain 6"/>
    <property type="match status" value="2"/>
</dbReference>
<dbReference type="InterPro" id="IPR037034">
    <property type="entry name" value="RNA_pol_Rpb2_2_sf"/>
</dbReference>
<dbReference type="eggNOG" id="COG0085">
    <property type="taxonomic scope" value="Bacteria"/>
</dbReference>
<dbReference type="Pfam" id="PF10385">
    <property type="entry name" value="RNA_pol_Rpb2_45"/>
    <property type="match status" value="1"/>
</dbReference>
<keyword evidence="4 7" id="KW-0548">Nucleotidyltransferase</keyword>
<comment type="subunit">
    <text evidence="7">The RNAP catalytic core consists of 2 alpha, 1 beta, 1 beta' and 1 omega subunit. When a sigma factor is associated with the core the holoenzyme is formed, which can initiate transcription.</text>
</comment>
<evidence type="ECO:0000259" key="11">
    <source>
        <dbReference type="Pfam" id="PF04560"/>
    </source>
</evidence>
<feature type="domain" description="RNA polymerase Rpb2" evidence="11">
    <location>
        <begin position="1098"/>
        <end position="1173"/>
    </location>
</feature>
<evidence type="ECO:0000259" key="10">
    <source>
        <dbReference type="Pfam" id="PF00562"/>
    </source>
</evidence>
<evidence type="ECO:0000256" key="4">
    <source>
        <dbReference type="ARBA" id="ARBA00022695"/>
    </source>
</evidence>
<dbReference type="InterPro" id="IPR007641">
    <property type="entry name" value="RNA_pol_Rpb2_7"/>
</dbReference>
<keyword evidence="3 7" id="KW-0808">Transferase</keyword>
<dbReference type="Gene3D" id="3.90.1800.10">
    <property type="entry name" value="RNA polymerase alpha subunit dimerisation domain"/>
    <property type="match status" value="1"/>
</dbReference>
<dbReference type="Pfam" id="PF04561">
    <property type="entry name" value="RNA_pol_Rpb2_2"/>
    <property type="match status" value="2"/>
</dbReference>
<dbReference type="GO" id="GO:0003899">
    <property type="term" value="F:DNA-directed RNA polymerase activity"/>
    <property type="evidence" value="ECO:0007669"/>
    <property type="project" value="UniProtKB-UniRule"/>
</dbReference>
<organism evidence="16 17">
    <name type="scientific">Dialister succinatiphilus YIT 11850</name>
    <dbReference type="NCBI Taxonomy" id="742743"/>
    <lineage>
        <taxon>Bacteria</taxon>
        <taxon>Bacillati</taxon>
        <taxon>Bacillota</taxon>
        <taxon>Negativicutes</taxon>
        <taxon>Veillonellales</taxon>
        <taxon>Veillonellaceae</taxon>
        <taxon>Dialister</taxon>
    </lineage>
</organism>
<dbReference type="GO" id="GO:0032549">
    <property type="term" value="F:ribonucleoside binding"/>
    <property type="evidence" value="ECO:0007669"/>
    <property type="project" value="InterPro"/>
</dbReference>
<dbReference type="NCBIfam" id="NF001616">
    <property type="entry name" value="PRK00405.1"/>
    <property type="match status" value="1"/>
</dbReference>
<dbReference type="Proteomes" id="UP000003277">
    <property type="component" value="Unassembled WGS sequence"/>
</dbReference>
<dbReference type="Pfam" id="PF04563">
    <property type="entry name" value="RNA_pol_Rpb2_1"/>
    <property type="match status" value="1"/>
</dbReference>
<dbReference type="InterPro" id="IPR007645">
    <property type="entry name" value="RNA_pol_Rpb2_3"/>
</dbReference>
<dbReference type="PANTHER" id="PTHR20856">
    <property type="entry name" value="DNA-DIRECTED RNA POLYMERASE I SUBUNIT 2"/>
    <property type="match status" value="1"/>
</dbReference>
<dbReference type="Gene3D" id="2.40.50.100">
    <property type="match status" value="1"/>
</dbReference>
<dbReference type="InterPro" id="IPR019462">
    <property type="entry name" value="DNA-dir_RNA_pol_bsu_external_1"/>
</dbReference>
<dbReference type="PATRIC" id="fig|742743.3.peg.1569"/>
<feature type="region of interest" description="Disordered" evidence="9">
    <location>
        <begin position="1207"/>
        <end position="1274"/>
    </location>
</feature>
<dbReference type="NCBIfam" id="TIGR02013">
    <property type="entry name" value="rpoB"/>
    <property type="match status" value="1"/>
</dbReference>
<evidence type="ECO:0000256" key="8">
    <source>
        <dbReference type="RuleBase" id="RU000434"/>
    </source>
</evidence>
<feature type="domain" description="RNA polymerase Rpb2" evidence="14">
    <location>
        <begin position="454"/>
        <end position="519"/>
    </location>
</feature>
<dbReference type="InterPro" id="IPR007642">
    <property type="entry name" value="RNA_pol_Rpb2_2"/>
</dbReference>
<comment type="catalytic activity">
    <reaction evidence="6 7">
        <text>RNA(n) + a ribonucleoside 5'-triphosphate = RNA(n+1) + diphosphate</text>
        <dbReference type="Rhea" id="RHEA:21248"/>
        <dbReference type="Rhea" id="RHEA-COMP:14527"/>
        <dbReference type="Rhea" id="RHEA-COMP:17342"/>
        <dbReference type="ChEBI" id="CHEBI:33019"/>
        <dbReference type="ChEBI" id="CHEBI:61557"/>
        <dbReference type="ChEBI" id="CHEBI:140395"/>
        <dbReference type="EC" id="2.7.7.6"/>
    </reaction>
</comment>
<dbReference type="InterPro" id="IPR007644">
    <property type="entry name" value="RNA_pol_bsu_protrusion"/>
</dbReference>
<sequence>MPKSKMFRPVQVGKKKRYTYARSQEVLKMPHLLDLQTKSYEWFCREGLKDVFADISPIEDSAHKWALHFGDYYFGKGKYNIEQCKAKDVNYSAPLYVKVRLENKETGELKEHDLFMGDFPVMTDTGTFIINGAERVIVSQLVRSPGVYYKKERDAFDKEIYSAQLIPNRGAWIELESDPSGSISVRIDRNRKMPVTVLVRALGYSSNEEILDLFDHDIHIERTLEKDNTTDRKSALIEIYHKLRPGEPATEESGTTLLNNFFYDPRRYDLAKVGRYKLNKKLAWKNRLRGHKTDGPIVNTETGEVVIEANSLIDDDAIARIEESGVFSSFDQVEVMTQKDDGTPVKVICSSGNREDNYRILERCDIIACIDYLLNMMQGYGRSDDIDHLGNRRVRCVGELLQNQFRIGLTRMERVVRERMTTQDQDKMTPQALVNIRPVVAAIKEFFGSSQLSQFMDQTNPLAELTHKRRLSALGPGGLSRERAGFEVRDVHYSHYGRMCPVETPEGPNIGLISSLSNYGIINKYGLIETPYRIIEKTEDPKTGVKEYHVTDETKYVTADIEEDKIIAQASEPLDAEGHFIHKNVASRRGPDVLEAEPEEVDLMDVSPKQVVSIGTSLIPFLEHDDTNRALMGANMQRQAVPLLRPEAPLVGTGMEWVAGQDSGVCILAKRGGTVERVTGRQIIVRADNGELDTYDLIKFMRSNQSTCINQRPTVFKGERVEKGDTLADGMATDQGELALGHNVLVAFVSWEGYNHEDAVLISERLCKDDLYTSIHIEEYECDARDTKLGEEEITRQLSSVSEDAVKYLDENGIIMVGADVRPGDILVGKVTPKGETELTPEERLLRAIFGDKEREVRDTSLRVPHGEFGKVVDVKVFTRENGDELAPGVNKLVRVYIAQKRKIREGDKMAGRHGNKCVCSRILPVEDMPFTPDGRPVDLVLNPLGVPSRMNIGQILEIHLSWACHMLGEEIRAALKAGEGSDQYEEMKQRLIDCGYDFEKYGMPEPTESGIHIATPVFDGCRDEDLAATLKAAGLPANAKTDLYDGRTGEKLDNQVTIGWKYMLKLHHLVDDKIHARSTGPYSLVTQQPLGGKAQFGGQRFGEMEVWALEAYGAAYTLQEILTVKSDDVIGRVKAYEKIVKGENIPSPGVPESFKVLMKELQSIGLDVRILNENGDEVVLKELDESDLEQGYGGGERWHRDEVKEAMEGDSAVTESRNAMETSMNGGAAADNNDVASFNDTLEAEANAPTDEEAGFGETDMNNETGHTDGQDE</sequence>
<feature type="domain" description="DNA-directed RNA polymerase subunit 2 hybrid-binding" evidence="10">
    <location>
        <begin position="669"/>
        <end position="1096"/>
    </location>
</feature>
<evidence type="ECO:0000259" key="12">
    <source>
        <dbReference type="Pfam" id="PF04561"/>
    </source>
</evidence>
<comment type="similarity">
    <text evidence="7 8">Belongs to the RNA polymerase beta chain family.</text>
</comment>
<evidence type="ECO:0000256" key="3">
    <source>
        <dbReference type="ARBA" id="ARBA00022679"/>
    </source>
</evidence>
<evidence type="ECO:0000256" key="7">
    <source>
        <dbReference type="HAMAP-Rule" id="MF_01321"/>
    </source>
</evidence>
<feature type="domain" description="RNA polymerase Rpb2" evidence="12">
    <location>
        <begin position="143"/>
        <end position="286"/>
    </location>
</feature>
<dbReference type="InterPro" id="IPR042107">
    <property type="entry name" value="DNA-dir_RNA_pol_bsu_ext_1_sf"/>
</dbReference>